<comment type="subunit">
    <text evidence="5">V-ATPase is a heteromultimeric enzyme composed of a peripheral catalytic V1 complex (components A to H) attached to an integral membrane V0 proton pore complex.</text>
</comment>
<dbReference type="Proteomes" id="UP001151532">
    <property type="component" value="Chromosome 16"/>
</dbReference>
<comment type="similarity">
    <text evidence="1 5">Belongs to the V-ATPase C subunit family.</text>
</comment>
<proteinExistence type="inferred from homology"/>
<accession>A0A9Q0VUG6</accession>
<dbReference type="CDD" id="cd00371">
    <property type="entry name" value="HMA"/>
    <property type="match status" value="1"/>
</dbReference>
<reference evidence="8" key="1">
    <citation type="submission" date="2022-11" db="EMBL/GenBank/DDBJ databases">
        <authorList>
            <person name="Hyden B.L."/>
            <person name="Feng K."/>
            <person name="Yates T."/>
            <person name="Jawdy S."/>
            <person name="Smart L.B."/>
            <person name="Muchero W."/>
        </authorList>
    </citation>
    <scope>NUCLEOTIDE SEQUENCE</scope>
    <source>
        <tissue evidence="8">Shoot tip</tissue>
    </source>
</reference>
<keyword evidence="4 5" id="KW-0406">Ion transport</keyword>
<evidence type="ECO:0000256" key="1">
    <source>
        <dbReference type="ARBA" id="ARBA00006138"/>
    </source>
</evidence>
<dbReference type="InterPro" id="IPR036132">
    <property type="entry name" value="Vac_ATP_synth_c_sf"/>
</dbReference>
<dbReference type="SUPFAM" id="SSF55008">
    <property type="entry name" value="HMA, heavy metal-associated domain"/>
    <property type="match status" value="1"/>
</dbReference>
<reference evidence="8" key="2">
    <citation type="journal article" date="2023" name="Int. J. Mol. Sci.">
        <title>De Novo Assembly and Annotation of 11 Diverse Shrub Willow (Salix) Genomes Reveals Novel Gene Organization in Sex-Linked Regions.</title>
        <authorList>
            <person name="Hyden B."/>
            <person name="Feng K."/>
            <person name="Yates T.B."/>
            <person name="Jawdy S."/>
            <person name="Cereghino C."/>
            <person name="Smart L.B."/>
            <person name="Muchero W."/>
        </authorList>
    </citation>
    <scope>NUCLEOTIDE SEQUENCE</scope>
    <source>
        <tissue evidence="8">Shoot tip</tissue>
    </source>
</reference>
<protein>
    <recommendedName>
        <fullName evidence="5">V-type proton ATPase subunit C</fullName>
    </recommendedName>
</protein>
<evidence type="ECO:0000313" key="8">
    <source>
        <dbReference type="EMBL" id="KAJ6754551.1"/>
    </source>
</evidence>
<dbReference type="GO" id="GO:0000221">
    <property type="term" value="C:vacuolar proton-transporting V-type ATPase, V1 domain"/>
    <property type="evidence" value="ECO:0007669"/>
    <property type="project" value="TreeGrafter"/>
</dbReference>
<dbReference type="AlphaFoldDB" id="A0A9Q0VUG6"/>
<comment type="caution">
    <text evidence="8">The sequence shown here is derived from an EMBL/GenBank/DDBJ whole genome shotgun (WGS) entry which is preliminary data.</text>
</comment>
<evidence type="ECO:0000256" key="6">
    <source>
        <dbReference type="SAM" id="MobiDB-lite"/>
    </source>
</evidence>
<evidence type="ECO:0000256" key="5">
    <source>
        <dbReference type="RuleBase" id="RU364010"/>
    </source>
</evidence>
<comment type="function">
    <text evidence="5">Subunit of the V1 complex of vacuolar(H+)-ATPase (V-ATPase), a multisubunit enzyme composed of a peripheral complex (V1) that hydrolyzes ATP and a membrane integral complex (V0) that translocates protons. V-ATPase is responsible for acidifying and maintaining the pH of intracellular compartments and in some cell types, is targeted to the plasma membrane, where it is responsible for acidifying the extracellular environment. Subunit C is necessary for the assembly of the catalytic sector of the enzyme and is likely to have a specific function in its catalytic activity.</text>
</comment>
<dbReference type="GO" id="GO:0046961">
    <property type="term" value="F:proton-transporting ATPase activity, rotational mechanism"/>
    <property type="evidence" value="ECO:0007669"/>
    <property type="project" value="InterPro"/>
</dbReference>
<dbReference type="PANTHER" id="PTHR10137">
    <property type="entry name" value="V-TYPE PROTON ATPASE SUBUNIT C"/>
    <property type="match status" value="1"/>
</dbReference>
<keyword evidence="2 5" id="KW-0813">Transport</keyword>
<evidence type="ECO:0000256" key="4">
    <source>
        <dbReference type="ARBA" id="ARBA00023065"/>
    </source>
</evidence>
<dbReference type="InterPro" id="IPR036163">
    <property type="entry name" value="HMA_dom_sf"/>
</dbReference>
<evidence type="ECO:0000256" key="2">
    <source>
        <dbReference type="ARBA" id="ARBA00022448"/>
    </source>
</evidence>
<dbReference type="InterPro" id="IPR006121">
    <property type="entry name" value="HMA_dom"/>
</dbReference>
<feature type="compositionally biased region" description="Basic and acidic residues" evidence="6">
    <location>
        <begin position="178"/>
        <end position="232"/>
    </location>
</feature>
<organism evidence="8 9">
    <name type="scientific">Salix purpurea</name>
    <name type="common">Purple osier willow</name>
    <dbReference type="NCBI Taxonomy" id="77065"/>
    <lineage>
        <taxon>Eukaryota</taxon>
        <taxon>Viridiplantae</taxon>
        <taxon>Streptophyta</taxon>
        <taxon>Embryophyta</taxon>
        <taxon>Tracheophyta</taxon>
        <taxon>Spermatophyta</taxon>
        <taxon>Magnoliopsida</taxon>
        <taxon>eudicotyledons</taxon>
        <taxon>Gunneridae</taxon>
        <taxon>Pentapetalae</taxon>
        <taxon>rosids</taxon>
        <taxon>fabids</taxon>
        <taxon>Malpighiales</taxon>
        <taxon>Salicaceae</taxon>
        <taxon>Saliceae</taxon>
        <taxon>Salix</taxon>
    </lineage>
</organism>
<gene>
    <name evidence="8" type="ORF">OIU79_027210</name>
</gene>
<dbReference type="OrthoDB" id="851328at2759"/>
<dbReference type="GO" id="GO:0046872">
    <property type="term" value="F:metal ion binding"/>
    <property type="evidence" value="ECO:0007669"/>
    <property type="project" value="InterPro"/>
</dbReference>
<evidence type="ECO:0000259" key="7">
    <source>
        <dbReference type="PROSITE" id="PS50846"/>
    </source>
</evidence>
<dbReference type="InterPro" id="IPR004907">
    <property type="entry name" value="ATPase_V1-cplx_csu"/>
</dbReference>
<evidence type="ECO:0000256" key="3">
    <source>
        <dbReference type="ARBA" id="ARBA00022781"/>
    </source>
</evidence>
<dbReference type="Pfam" id="PF03223">
    <property type="entry name" value="V-ATPase_C"/>
    <property type="match status" value="1"/>
</dbReference>
<keyword evidence="3 5" id="KW-0375">Hydrogen ion transport</keyword>
<dbReference type="SUPFAM" id="SSF118203">
    <property type="entry name" value="Vacuolar ATP synthase subunit C"/>
    <property type="match status" value="1"/>
</dbReference>
<feature type="domain" description="HMA" evidence="7">
    <location>
        <begin position="105"/>
        <end position="172"/>
    </location>
</feature>
<dbReference type="EMBL" id="JAPFFK010000007">
    <property type="protein sequence ID" value="KAJ6754551.1"/>
    <property type="molecule type" value="Genomic_DNA"/>
</dbReference>
<dbReference type="PANTHER" id="PTHR10137:SF0">
    <property type="entry name" value="V-TYPE PROTON ATPASE SUBUNIT C"/>
    <property type="match status" value="1"/>
</dbReference>
<dbReference type="Gene3D" id="3.30.70.100">
    <property type="match status" value="1"/>
</dbReference>
<keyword evidence="9" id="KW-1185">Reference proteome</keyword>
<dbReference type="PROSITE" id="PS50846">
    <property type="entry name" value="HMA_2"/>
    <property type="match status" value="1"/>
</dbReference>
<name>A0A9Q0VUG6_SALPP</name>
<sequence>MHFCAIRVFAESILRHGLPPSFLACVLSPSTKSEKKVRSILEGFCDNSNSTYWKSEDEMGGGIFGLGGDADAHPLLRDVITYISGYRLTLSKRQKINLSENKPITMTTLKLNGFCGCIGCWRKVNDALSGIEGIERKLIDKKKFLVTVTGTVDTESLKAKLAKIRKSGKVEVIFQGDGEKKKEEEKKPKEEANTKQKEENPREKSDTNQNKEMKEEAEQKEKVDKAKVKSEKTSPSTSNDADDSPSIRGGRIVLSPWVNRT</sequence>
<evidence type="ECO:0000313" key="9">
    <source>
        <dbReference type="Proteomes" id="UP001151532"/>
    </source>
</evidence>
<feature type="region of interest" description="Disordered" evidence="6">
    <location>
        <begin position="178"/>
        <end position="261"/>
    </location>
</feature>